<evidence type="ECO:0000256" key="2">
    <source>
        <dbReference type="SAM" id="SignalP"/>
    </source>
</evidence>
<evidence type="ECO:0008006" key="7">
    <source>
        <dbReference type="Google" id="ProtNLM"/>
    </source>
</evidence>
<dbReference type="OrthoDB" id="2019572at2759"/>
<evidence type="ECO:0000313" key="6">
    <source>
        <dbReference type="Proteomes" id="UP000747110"/>
    </source>
</evidence>
<feature type="domain" description="Galactose oxidase-like Early set" evidence="4">
    <location>
        <begin position="515"/>
        <end position="613"/>
    </location>
</feature>
<dbReference type="InterPro" id="IPR037293">
    <property type="entry name" value="Gal_Oxidase_central_sf"/>
</dbReference>
<keyword evidence="1 2" id="KW-0732">Signal</keyword>
<dbReference type="CDD" id="cd02851">
    <property type="entry name" value="E_set_GO_C"/>
    <property type="match status" value="1"/>
</dbReference>
<dbReference type="InterPro" id="IPR009880">
    <property type="entry name" value="Glyoxal_oxidase_N"/>
</dbReference>
<feature type="chain" id="PRO_5035309031" description="Galactose oxidase-like Early set domain-containing protein" evidence="2">
    <location>
        <begin position="41"/>
        <end position="625"/>
    </location>
</feature>
<dbReference type="SUPFAM" id="SSF81296">
    <property type="entry name" value="E set domains"/>
    <property type="match status" value="1"/>
</dbReference>
<proteinExistence type="predicted"/>
<comment type="caution">
    <text evidence="5">The sequence shown here is derived from an EMBL/GenBank/DDBJ whole genome shotgun (WGS) entry which is preliminary data.</text>
</comment>
<reference evidence="5" key="1">
    <citation type="journal article" date="2021" name="Proc. Natl. Acad. Sci. U.S.A.">
        <title>Three genomes in the algal genus Volvox reveal the fate of a haploid sex-determining region after a transition to homothallism.</title>
        <authorList>
            <person name="Yamamoto K."/>
            <person name="Hamaji T."/>
            <person name="Kawai-Toyooka H."/>
            <person name="Matsuzaki R."/>
            <person name="Takahashi F."/>
            <person name="Nishimura Y."/>
            <person name="Kawachi M."/>
            <person name="Noguchi H."/>
            <person name="Minakuchi Y."/>
            <person name="Umen J.G."/>
            <person name="Toyoda A."/>
            <person name="Nozaki H."/>
        </authorList>
    </citation>
    <scope>NUCLEOTIDE SEQUENCE</scope>
    <source>
        <strain evidence="5">NIES-3786</strain>
    </source>
</reference>
<dbReference type="InterPro" id="IPR014756">
    <property type="entry name" value="Ig_E-set"/>
</dbReference>
<dbReference type="SUPFAM" id="SSF50965">
    <property type="entry name" value="Galactose oxidase, central domain"/>
    <property type="match status" value="1"/>
</dbReference>
<sequence>MPQLTQSRRIISGSLPPALAATPLLLLLFLAASSSPGVLSGEVDSFTFDGVATTTALSSTRGGIAVGRRRLQRQSVKYQTQQVQQSEEPLVAATNEISSLRAPVISIALTHVPKAGPRSRTYFAYSRARWRMDKQSAGTFDLNKNESSLVITPFDHFCNGPIVLSDGNPALFGGYDEPSNKAQTDARKWISIYDHSQKEMINMTSMFYQRWYPTPCLIQDNKVLIVGGTNNADKGPQVPVAELWDPKKPNNGTAQVPLPPTFQKSAGLNWYPFILMLPRGEIIWWGDRGGSITDTNWNEIYKFPDLPNNTFPYRTMYPFTSSIVLSAMKPDDETGEYNDFSIIIFGGGPNGPMGAPASPMSARLDMYYCGSNICDKGWVIEDMLGQRRVMPTATVLPNGKVLVHAGGQAGTAGWKSSRGVYKSTLPAYLDLMYDPNASLGERYSLSDTLGIIRMYHSTSCLDLSGTVISAGCETCGMTGADAGNLPGTVSRSPDGDLDYRISFAVPTEVGPGVERPVIVSAPEVITRGSVFTVSYTGTITGATLAAPCANTHSINMNQRVLFLNLVSVSNGVARVQAPPLSQPAAAHEGYYQLFLLGTYTLAGQTYSEGVWVKLVDAYQSVRNKK</sequence>
<dbReference type="InterPro" id="IPR015202">
    <property type="entry name" value="GO-like_E_set"/>
</dbReference>
<keyword evidence="6" id="KW-1185">Reference proteome</keyword>
<dbReference type="EMBL" id="BNCP01000047">
    <property type="protein sequence ID" value="GIL88892.1"/>
    <property type="molecule type" value="Genomic_DNA"/>
</dbReference>
<evidence type="ECO:0000259" key="4">
    <source>
        <dbReference type="Pfam" id="PF09118"/>
    </source>
</evidence>
<name>A0A8J4FSV0_9CHLO</name>
<evidence type="ECO:0000313" key="5">
    <source>
        <dbReference type="EMBL" id="GIL88892.1"/>
    </source>
</evidence>
<dbReference type="AlphaFoldDB" id="A0A8J4FSV0"/>
<dbReference type="Gene3D" id="2.130.10.80">
    <property type="entry name" value="Galactose oxidase/kelch, beta-propeller"/>
    <property type="match status" value="1"/>
</dbReference>
<dbReference type="Gene3D" id="2.60.40.10">
    <property type="entry name" value="Immunoglobulins"/>
    <property type="match status" value="1"/>
</dbReference>
<protein>
    <recommendedName>
        <fullName evidence="7">Galactose oxidase-like Early set domain-containing protein</fullName>
    </recommendedName>
</protein>
<dbReference type="Proteomes" id="UP000747110">
    <property type="component" value="Unassembled WGS sequence"/>
</dbReference>
<accession>A0A8J4FSV0</accession>
<evidence type="ECO:0000256" key="1">
    <source>
        <dbReference type="ARBA" id="ARBA00022729"/>
    </source>
</evidence>
<dbReference type="PANTHER" id="PTHR32208">
    <property type="entry name" value="SECRETED PROTEIN-RELATED"/>
    <property type="match status" value="1"/>
</dbReference>
<dbReference type="Pfam" id="PF09118">
    <property type="entry name" value="GO-like_E_set"/>
    <property type="match status" value="1"/>
</dbReference>
<dbReference type="Pfam" id="PF07250">
    <property type="entry name" value="Glyoxal_oxid_N"/>
    <property type="match status" value="1"/>
</dbReference>
<dbReference type="PANTHER" id="PTHR32208:SF21">
    <property type="entry name" value="LOW QUALITY PROTEIN: ALDEHYDE OXIDASE GLOX-LIKE"/>
    <property type="match status" value="1"/>
</dbReference>
<evidence type="ECO:0000259" key="3">
    <source>
        <dbReference type="Pfam" id="PF07250"/>
    </source>
</evidence>
<dbReference type="InterPro" id="IPR013783">
    <property type="entry name" value="Ig-like_fold"/>
</dbReference>
<organism evidence="5 6">
    <name type="scientific">Volvox reticuliferus</name>
    <dbReference type="NCBI Taxonomy" id="1737510"/>
    <lineage>
        <taxon>Eukaryota</taxon>
        <taxon>Viridiplantae</taxon>
        <taxon>Chlorophyta</taxon>
        <taxon>core chlorophytes</taxon>
        <taxon>Chlorophyceae</taxon>
        <taxon>CS clade</taxon>
        <taxon>Chlamydomonadales</taxon>
        <taxon>Volvocaceae</taxon>
        <taxon>Volvox</taxon>
    </lineage>
</organism>
<gene>
    <name evidence="5" type="ORF">Vretifemale_16819</name>
</gene>
<feature type="signal peptide" evidence="2">
    <location>
        <begin position="1"/>
        <end position="40"/>
    </location>
</feature>
<dbReference type="InterPro" id="IPR011043">
    <property type="entry name" value="Gal_Oxase/kelch_b-propeller"/>
</dbReference>
<feature type="domain" description="Glyoxal oxidase N-terminal" evidence="3">
    <location>
        <begin position="140"/>
        <end position="474"/>
    </location>
</feature>